<dbReference type="PROSITE" id="PS50853">
    <property type="entry name" value="FN3"/>
    <property type="match status" value="1"/>
</dbReference>
<dbReference type="InterPro" id="IPR056072">
    <property type="entry name" value="SNTX_MACPF/CDC-like_dom"/>
</dbReference>
<sequence length="811" mass="91608">MSTQSSISISCLGRPFQPGMLYDCRRDDVIPAITLWNPDKLKDKDALISEPLNFVKTELITEDTVKEKSEKLDINASLKLSLLGGLLKVEGSAKYLTDQKKSNKQMRVSFTYSMTSRTDTLSMAHMSPNDIQHRDVFEKNEATHVVTGVTYGADAVFIFEQDIGNLVNTTDLDGSLSSMANLVKKSITGDGKGKLTTNETELCNNLRCKFYGDFQLPQPPSNLEEAMKVYRELPSIIEKCGTVPKKVWLYPLVNLDSKAARLVREIDLNRIVETESIMEGLNEAEIKVNDILESCHPMFLGLKRQANDFKKYLAEFKLNFGSKLQTILPKIRGGTEDEEKFVELLNEVNQSSFAPSLLQHWTDEKQREINRLNNLIKQLKERLTSKNVTIASKRNDVDSVLDDAESDLVLILVFRVTGKTDLYLRHLESHLRALRISTDKEGEEEDHGQDHWFPIVKETAMTFMKFAEINQHDKPVKFVVHSEEAKDGDLCAQIHLHHISKKIKKEFTLPSTPGKPTFQIESNPNEPDKPIVKLQWDRPNVGLENVTSYKVQYLPHSPEKDWTKSQLFITMDTDPTAIIHGLNLGEAYVFRVCSCCVVGDGEYGEVSIPIAIGEPKLDEQAVVDETEPKENEDKQKISQSDVWVTVRHGAPFPADAVRAMDRELKGGDSTTQNSYVSVWYDMRGKAKFGRAYNNNGVVAGCHPRGTMLTWKSYTTWTSVVRESTDGGDFLILTNPNKNVTYRWVKPVELSDPTNRLITIDDFCPAVVSASGRELLGMASPSTSVAWTTYGNQRYYHDGNEYDQCHLLVRDF</sequence>
<dbReference type="InterPro" id="IPR048997">
    <property type="entry name" value="Stonustoxin-like_helical"/>
</dbReference>
<protein>
    <recommendedName>
        <fullName evidence="2">Fibronectin type-III domain-containing protein</fullName>
    </recommendedName>
</protein>
<evidence type="ECO:0000259" key="2">
    <source>
        <dbReference type="PROSITE" id="PS50853"/>
    </source>
</evidence>
<evidence type="ECO:0000313" key="4">
    <source>
        <dbReference type="WBParaSite" id="MBELARI_LOCUS18879"/>
    </source>
</evidence>
<dbReference type="Pfam" id="PF00041">
    <property type="entry name" value="fn3"/>
    <property type="match status" value="1"/>
</dbReference>
<evidence type="ECO:0000313" key="3">
    <source>
        <dbReference type="Proteomes" id="UP000887575"/>
    </source>
</evidence>
<dbReference type="WBParaSite" id="MBELARI_LOCUS18879">
    <property type="protein sequence ID" value="MBELARI_LOCUS18879"/>
    <property type="gene ID" value="MBELARI_LOCUS18879"/>
</dbReference>
<dbReference type="Gene3D" id="2.60.40.10">
    <property type="entry name" value="Immunoglobulins"/>
    <property type="match status" value="1"/>
</dbReference>
<dbReference type="PANTHER" id="PTHR31594:SF14">
    <property type="entry name" value="FIBRONECTIN TYPE-III DOMAIN-CONTAINING PROTEIN"/>
    <property type="match status" value="1"/>
</dbReference>
<keyword evidence="3" id="KW-1185">Reference proteome</keyword>
<dbReference type="Pfam" id="PF24674">
    <property type="entry name" value="MACPF_SNTX"/>
    <property type="match status" value="1"/>
</dbReference>
<dbReference type="AlphaFoldDB" id="A0AAF3J6A3"/>
<dbReference type="SMART" id="SM00060">
    <property type="entry name" value="FN3"/>
    <property type="match status" value="1"/>
</dbReference>
<dbReference type="InterPro" id="IPR013783">
    <property type="entry name" value="Ig-like_fold"/>
</dbReference>
<feature type="domain" description="Fibronectin type-III" evidence="2">
    <location>
        <begin position="512"/>
        <end position="615"/>
    </location>
</feature>
<dbReference type="InterPro" id="IPR021010">
    <property type="entry name" value="Cytosolic_motility_protein"/>
</dbReference>
<dbReference type="PANTHER" id="PTHR31594">
    <property type="entry name" value="AIG1-TYPE G DOMAIN-CONTAINING PROTEIN"/>
    <property type="match status" value="1"/>
</dbReference>
<dbReference type="Pfam" id="PF18078">
    <property type="entry name" value="Thioredoxin_11"/>
    <property type="match status" value="1"/>
</dbReference>
<name>A0AAF3J6A3_9BILA</name>
<keyword evidence="1" id="KW-0175">Coiled coil</keyword>
<dbReference type="Proteomes" id="UP000887575">
    <property type="component" value="Unassembled WGS sequence"/>
</dbReference>
<evidence type="ECO:0000256" key="1">
    <source>
        <dbReference type="SAM" id="Coils"/>
    </source>
</evidence>
<proteinExistence type="predicted"/>
<dbReference type="SUPFAM" id="SSF141739">
    <property type="entry name" value="MFPT repeat-like"/>
    <property type="match status" value="1"/>
</dbReference>
<dbReference type="InterPro" id="IPR052090">
    <property type="entry name" value="Cytolytic_pore-forming_toxin"/>
</dbReference>
<organism evidence="3 4">
    <name type="scientific">Mesorhabditis belari</name>
    <dbReference type="NCBI Taxonomy" id="2138241"/>
    <lineage>
        <taxon>Eukaryota</taxon>
        <taxon>Metazoa</taxon>
        <taxon>Ecdysozoa</taxon>
        <taxon>Nematoda</taxon>
        <taxon>Chromadorea</taxon>
        <taxon>Rhabditida</taxon>
        <taxon>Rhabditina</taxon>
        <taxon>Rhabditomorpha</taxon>
        <taxon>Rhabditoidea</taxon>
        <taxon>Rhabditidae</taxon>
        <taxon>Mesorhabditinae</taxon>
        <taxon>Mesorhabditis</taxon>
    </lineage>
</organism>
<dbReference type="InterPro" id="IPR036116">
    <property type="entry name" value="FN3_sf"/>
</dbReference>
<accession>A0AAF3J6A3</accession>
<dbReference type="InterPro" id="IPR003961">
    <property type="entry name" value="FN3_dom"/>
</dbReference>
<feature type="coiled-coil region" evidence="1">
    <location>
        <begin position="358"/>
        <end position="389"/>
    </location>
</feature>
<dbReference type="InterPro" id="IPR040581">
    <property type="entry name" value="Thioredoxin_11"/>
</dbReference>
<dbReference type="Pfam" id="PF12150">
    <property type="entry name" value="MFP2b"/>
    <property type="match status" value="1"/>
</dbReference>
<dbReference type="Pfam" id="PF21109">
    <property type="entry name" value="Stonustoxin_helical"/>
    <property type="match status" value="1"/>
</dbReference>
<dbReference type="SUPFAM" id="SSF49265">
    <property type="entry name" value="Fibronectin type III"/>
    <property type="match status" value="1"/>
</dbReference>
<dbReference type="CDD" id="cd00063">
    <property type="entry name" value="FN3"/>
    <property type="match status" value="1"/>
</dbReference>
<reference evidence="4" key="1">
    <citation type="submission" date="2024-02" db="UniProtKB">
        <authorList>
            <consortium name="WormBaseParasite"/>
        </authorList>
    </citation>
    <scope>IDENTIFICATION</scope>
</reference>